<gene>
    <name evidence="2" type="ORF">DB88DRAFT_488861</name>
</gene>
<comment type="caution">
    <text evidence="2">The sequence shown here is derived from an EMBL/GenBank/DDBJ whole genome shotgun (WGS) entry which is preliminary data.</text>
</comment>
<protein>
    <submittedName>
        <fullName evidence="2">N-acetyltransferase B complex non catalytic subunit-domain-containing protein</fullName>
    </submittedName>
</protein>
<dbReference type="PANTHER" id="PTHR22767:SF3">
    <property type="entry name" value="N-ALPHA-ACETYLTRANSFERASE 25, NATB AUXILIARY SUBUNIT"/>
    <property type="match status" value="1"/>
</dbReference>
<evidence type="ECO:0000313" key="2">
    <source>
        <dbReference type="EMBL" id="KAK1924022.1"/>
    </source>
</evidence>
<dbReference type="Proteomes" id="UP001182556">
    <property type="component" value="Unassembled WGS sequence"/>
</dbReference>
<organism evidence="2 3">
    <name type="scientific">Papiliotrema laurentii</name>
    <name type="common">Cryptococcus laurentii</name>
    <dbReference type="NCBI Taxonomy" id="5418"/>
    <lineage>
        <taxon>Eukaryota</taxon>
        <taxon>Fungi</taxon>
        <taxon>Dikarya</taxon>
        <taxon>Basidiomycota</taxon>
        <taxon>Agaricomycotina</taxon>
        <taxon>Tremellomycetes</taxon>
        <taxon>Tremellales</taxon>
        <taxon>Rhynchogastremaceae</taxon>
        <taxon>Papiliotrema</taxon>
    </lineage>
</organism>
<name>A0AAD9CYY9_PAPLA</name>
<dbReference type="AlphaFoldDB" id="A0AAD9CYY9"/>
<proteinExistence type="inferred from homology"/>
<dbReference type="EMBL" id="JAODAN010000005">
    <property type="protein sequence ID" value="KAK1924022.1"/>
    <property type="molecule type" value="Genomic_DNA"/>
</dbReference>
<dbReference type="PANTHER" id="PTHR22767">
    <property type="entry name" value="N-TERMINAL ACETYLTRANSFERASE-RELATED"/>
    <property type="match status" value="1"/>
</dbReference>
<dbReference type="InterPro" id="IPR019183">
    <property type="entry name" value="NAA25_NatB_aux_su"/>
</dbReference>
<keyword evidence="3" id="KW-1185">Reference proteome</keyword>
<dbReference type="Gene3D" id="1.25.40.1040">
    <property type="match status" value="1"/>
</dbReference>
<accession>A0AAD9CYY9</accession>
<reference evidence="2" key="1">
    <citation type="submission" date="2023-02" db="EMBL/GenBank/DDBJ databases">
        <title>Identification and recombinant expression of a fungal hydrolase from Papiliotrema laurentii that hydrolyzes apple cutin and clears colloidal polyester polyurethane.</title>
        <authorList>
            <consortium name="DOE Joint Genome Institute"/>
            <person name="Roman V.A."/>
            <person name="Bojanowski C."/>
            <person name="Crable B.R."/>
            <person name="Wagner D.N."/>
            <person name="Hung C.S."/>
            <person name="Nadeau L.J."/>
            <person name="Schratz L."/>
            <person name="Haridas S."/>
            <person name="Pangilinan J."/>
            <person name="Lipzen A."/>
            <person name="Na H."/>
            <person name="Yan M."/>
            <person name="Ng V."/>
            <person name="Grigoriev I.V."/>
            <person name="Spatafora J.W."/>
            <person name="Barlow D."/>
            <person name="Biffinger J."/>
            <person name="Kelley-Loughnane N."/>
            <person name="Varaljay V.A."/>
            <person name="Crookes-Goodson W.J."/>
        </authorList>
    </citation>
    <scope>NUCLEOTIDE SEQUENCE</scope>
    <source>
        <strain evidence="2">5307AH</strain>
    </source>
</reference>
<comment type="similarity">
    <text evidence="1">Belongs to the MDM20/NAA25 family.</text>
</comment>
<dbReference type="GO" id="GO:0031416">
    <property type="term" value="C:NatB complex"/>
    <property type="evidence" value="ECO:0007669"/>
    <property type="project" value="TreeGrafter"/>
</dbReference>
<dbReference type="Pfam" id="PF09797">
    <property type="entry name" value="NatB_MDM20"/>
    <property type="match status" value="1"/>
</dbReference>
<sequence length="862" mass="95386">MADQKWAADERKLASAYDDLFMGRHKAVQNAMDKILKKNPKSQPALVLRLRLLLAIKAPQRQIIEGFEKVKATGELSAQSAWHVAYVLRQEQRLDLLVDMYQKLWEAHPDHLEYGNEVFMYSLSTWDIPNVVVSTRKLFNATRNPAWAQRAAWAEWIANAPQPTPTSPFPPPMSDPKPVLTSKILLATSKSTSTSSDVLWLRLQILISSGSLKQALEVATESVDGASLARHWYRMQAVPVILEHIGEGKEEAWQKEWEWAAEKIQDDPECTRNYAFYRYLIDCIGRCADSADRAKETTALLRKLHESVGEKERAPLLAILELDLAVGQEVKASDKDWTRDVDAYWSRWGSKGPIVSEFEGIVKGDDGKRAKVIQMLRERSQNTHSDLQAFRETANARLFLLRQKPAGWIPQDTDVKSLWSLYLEGLAYGRNLPMTDVQPADDVGLAAVHLLLCMWSSNKADESPLLQAVGCLQYIISKSPSSAVAKWLLARVARLAGATQLIPNDFFEEKGPTEVQLDTISHLAIERSSGEASLKTIHSGWQSVIESAARMYQKTSVDVPEWTKQAVLKGSYAKVPSMRLLSQQLGQSLFSAVGQIEEARNALVSGSKVSDSLVRGITAHLKQAEQGDLADNRDWEVLQGLGGNLPPMKDLVQLETDVSSRWVKAWGGLVISLAGFEAGLKLDIGDVSADGLLATEGAFLDGFSKLGRWLDEAKQSEGVEAPEGVFDALIELLAEGKSETRWSSVYGLYLLIEATKYLEIMLGHLEEAAKPSGSGKIKKKADPLLVDIVGKVRGVKNDLREKSKVLAEGLGKLLEADQAIDWATVGSGFFNDEEFATELGKEIVAARREAVVRAQTILGGKK</sequence>
<evidence type="ECO:0000313" key="3">
    <source>
        <dbReference type="Proteomes" id="UP001182556"/>
    </source>
</evidence>
<evidence type="ECO:0000256" key="1">
    <source>
        <dbReference type="ARBA" id="ARBA00006298"/>
    </source>
</evidence>